<name>I2PWM8_9BACT</name>
<dbReference type="InterPro" id="IPR027417">
    <property type="entry name" value="P-loop_NTPase"/>
</dbReference>
<dbReference type="InterPro" id="IPR014818">
    <property type="entry name" value="Phage/plasmid_primase_P4_C"/>
</dbReference>
<feature type="compositionally biased region" description="Basic and acidic residues" evidence="4">
    <location>
        <begin position="1"/>
        <end position="26"/>
    </location>
</feature>
<reference evidence="6" key="1">
    <citation type="submission" date="2011-11" db="EMBL/GenBank/DDBJ databases">
        <title>Improved High-Quality Draft sequence of Desulfovibrio sp. U5L.</title>
        <authorList>
            <consortium name="US DOE Joint Genome Institute"/>
            <person name="Lucas S."/>
            <person name="Han J."/>
            <person name="Lapidus A."/>
            <person name="Cheng J.-F."/>
            <person name="Goodwin L."/>
            <person name="Pitluck S."/>
            <person name="Peters L."/>
            <person name="Ovchinnikova G."/>
            <person name="Held B."/>
            <person name="Detter J.C."/>
            <person name="Han C."/>
            <person name="Tapia R."/>
            <person name="Land M."/>
            <person name="Hauser L."/>
            <person name="Kyrpides N."/>
            <person name="Ivanova N."/>
            <person name="Pagani I."/>
            <person name="Gabster J."/>
            <person name="Walker C."/>
            <person name="Stolyar S."/>
            <person name="Stahl D."/>
            <person name="Arkin A."/>
            <person name="Dehal P."/>
            <person name="Hazen T."/>
            <person name="Woyke T."/>
        </authorList>
    </citation>
    <scope>NUCLEOTIDE SEQUENCE [LARGE SCALE GENOMIC DNA]</scope>
    <source>
        <strain evidence="6">U5L</strain>
    </source>
</reference>
<evidence type="ECO:0000313" key="6">
    <source>
        <dbReference type="EMBL" id="EIG51934.1"/>
    </source>
</evidence>
<gene>
    <name evidence="6" type="ORF">DesU5LDRAFT_0218</name>
</gene>
<dbReference type="PANTHER" id="PTHR35372">
    <property type="entry name" value="ATP BINDING PROTEIN-RELATED"/>
    <property type="match status" value="1"/>
</dbReference>
<dbReference type="Gene3D" id="3.40.50.300">
    <property type="entry name" value="P-loop containing nucleotide triphosphate hydrolases"/>
    <property type="match status" value="1"/>
</dbReference>
<evidence type="ECO:0000259" key="5">
    <source>
        <dbReference type="PROSITE" id="PS51206"/>
    </source>
</evidence>
<keyword evidence="2" id="KW-0378">Hydrolase</keyword>
<dbReference type="NCBIfam" id="TIGR01613">
    <property type="entry name" value="primase_Cterm"/>
    <property type="match status" value="1"/>
</dbReference>
<dbReference type="eggNOG" id="COG3378">
    <property type="taxonomic scope" value="Bacteria"/>
</dbReference>
<dbReference type="HOGENOM" id="CLU_518501_0_0_7"/>
<sequence>MTPSKQKRDPQEAARRASARAEEGKAKHAKPAAKPADVIFPVEELWRAVSEEEEVGLACLGVKALRDRFAYDMQRGVFLELTPGGGYFAEDHAGQIKMALRRALRPQLEHQRDALSEEAYREDTSKEERGRAEAARKKYVSALKRLSGKHSLDNLTDLMRTGRESLARDNADFDRDPWALHCLNCRVDLRTGQDREGRHEDMSTKYCQAVWRGLHYEHPAWNAYMESLLPADMAEYLQHFVGYAITGIQRKAFAIFFSKFSDSGKTLLLETFKSVFGNYAGMLPAALLMEDKKGKGLGPTPELAALQGLRLAFLSESGKSDHFEVARLKWLTGGDTLVARGLFAKPVTFEPTHTLFLASNHLARIGIDEDAMWGRIHVFRFPYAFKDHPAKPHERPINPDLKDQLRQEEVKSAVLAWAVRGCLAWQANGQKFNPPLSSREALENYRLNEDYLEGFVRACCLIGKDHREQAKPLHEAYTQWHVEEFGSNSKPLGRRKFCEAMAGKFEKDDDGRYHYYLGLRLKSAL</sequence>
<dbReference type="AlphaFoldDB" id="I2PWM8"/>
<keyword evidence="1" id="KW-0547">Nucleotide-binding</keyword>
<proteinExistence type="predicted"/>
<feature type="region of interest" description="Disordered" evidence="4">
    <location>
        <begin position="112"/>
        <end position="133"/>
    </location>
</feature>
<feature type="domain" description="SF3 helicase" evidence="5">
    <location>
        <begin position="232"/>
        <end position="394"/>
    </location>
</feature>
<dbReference type="GO" id="GO:0005524">
    <property type="term" value="F:ATP binding"/>
    <property type="evidence" value="ECO:0007669"/>
    <property type="project" value="UniProtKB-KW"/>
</dbReference>
<dbReference type="GO" id="GO:0016787">
    <property type="term" value="F:hydrolase activity"/>
    <property type="evidence" value="ECO:0007669"/>
    <property type="project" value="UniProtKB-KW"/>
</dbReference>
<evidence type="ECO:0000256" key="1">
    <source>
        <dbReference type="ARBA" id="ARBA00022741"/>
    </source>
</evidence>
<evidence type="ECO:0000256" key="3">
    <source>
        <dbReference type="ARBA" id="ARBA00022840"/>
    </source>
</evidence>
<dbReference type="OrthoDB" id="9763644at2"/>
<dbReference type="Pfam" id="PF08706">
    <property type="entry name" value="D5_N"/>
    <property type="match status" value="1"/>
</dbReference>
<dbReference type="STRING" id="596152.DesU5LDRAFT_0218"/>
<dbReference type="InterPro" id="IPR006500">
    <property type="entry name" value="Helicase_put_C_phage/plasmid"/>
</dbReference>
<keyword evidence="3" id="KW-0067">ATP-binding</keyword>
<dbReference type="EMBL" id="JH600068">
    <property type="protein sequence ID" value="EIG51934.1"/>
    <property type="molecule type" value="Genomic_DNA"/>
</dbReference>
<organism evidence="6">
    <name type="scientific">Desulfovibrio sp. U5L</name>
    <dbReference type="NCBI Taxonomy" id="596152"/>
    <lineage>
        <taxon>Bacteria</taxon>
        <taxon>Pseudomonadati</taxon>
        <taxon>Thermodesulfobacteriota</taxon>
        <taxon>Desulfovibrionia</taxon>
        <taxon>Desulfovibrionales</taxon>
        <taxon>Desulfovibrionaceae</taxon>
        <taxon>Desulfovibrio</taxon>
    </lineage>
</organism>
<dbReference type="PANTHER" id="PTHR35372:SF2">
    <property type="entry name" value="SF3 HELICASE DOMAIN-CONTAINING PROTEIN"/>
    <property type="match status" value="1"/>
</dbReference>
<feature type="region of interest" description="Disordered" evidence="4">
    <location>
        <begin position="1"/>
        <end position="33"/>
    </location>
</feature>
<dbReference type="InterPro" id="IPR014015">
    <property type="entry name" value="Helicase_SF3_DNA-vir"/>
</dbReference>
<protein>
    <submittedName>
        <fullName evidence="6">Phage/plasmid primase, P4 family, C-terminal domain</fullName>
    </submittedName>
</protein>
<evidence type="ECO:0000256" key="2">
    <source>
        <dbReference type="ARBA" id="ARBA00022801"/>
    </source>
</evidence>
<evidence type="ECO:0000256" key="4">
    <source>
        <dbReference type="SAM" id="MobiDB-lite"/>
    </source>
</evidence>
<dbReference type="PROSITE" id="PS51206">
    <property type="entry name" value="SF3_HELICASE_1"/>
    <property type="match status" value="1"/>
</dbReference>
<dbReference type="InterPro" id="IPR051620">
    <property type="entry name" value="ORF904-like_C"/>
</dbReference>
<accession>I2PWM8</accession>